<dbReference type="InterPro" id="IPR016688">
    <property type="entry name" value="MscS-like_plants/fungi"/>
</dbReference>
<protein>
    <submittedName>
        <fullName evidence="11">Ion channel</fullName>
    </submittedName>
</protein>
<dbReference type="GO" id="GO:0005886">
    <property type="term" value="C:plasma membrane"/>
    <property type="evidence" value="ECO:0007669"/>
    <property type="project" value="TreeGrafter"/>
</dbReference>
<dbReference type="Proteomes" id="UP001454036">
    <property type="component" value="Unassembled WGS sequence"/>
</dbReference>
<keyword evidence="4 9" id="KW-0812">Transmembrane</keyword>
<keyword evidence="6" id="KW-0406">Ion transport</keyword>
<name>A0AAV3PQT9_LITER</name>
<evidence type="ECO:0000256" key="8">
    <source>
        <dbReference type="ARBA" id="ARBA00023303"/>
    </source>
</evidence>
<dbReference type="PANTHER" id="PTHR31618:SF7">
    <property type="entry name" value="MECHANOSENSITIVE ION CHANNEL PROTEIN"/>
    <property type="match status" value="1"/>
</dbReference>
<organism evidence="11 12">
    <name type="scientific">Lithospermum erythrorhizon</name>
    <name type="common">Purple gromwell</name>
    <name type="synonym">Lithospermum officinale var. erythrorhizon</name>
    <dbReference type="NCBI Taxonomy" id="34254"/>
    <lineage>
        <taxon>Eukaryota</taxon>
        <taxon>Viridiplantae</taxon>
        <taxon>Streptophyta</taxon>
        <taxon>Embryophyta</taxon>
        <taxon>Tracheophyta</taxon>
        <taxon>Spermatophyta</taxon>
        <taxon>Magnoliopsida</taxon>
        <taxon>eudicotyledons</taxon>
        <taxon>Gunneridae</taxon>
        <taxon>Pentapetalae</taxon>
        <taxon>asterids</taxon>
        <taxon>lamiids</taxon>
        <taxon>Boraginales</taxon>
        <taxon>Boraginaceae</taxon>
        <taxon>Boraginoideae</taxon>
        <taxon>Lithospermeae</taxon>
        <taxon>Lithospermum</taxon>
    </lineage>
</organism>
<comment type="caution">
    <text evidence="11">The sequence shown here is derived from an EMBL/GenBank/DDBJ whole genome shotgun (WGS) entry which is preliminary data.</text>
</comment>
<feature type="transmembrane region" description="Helical" evidence="9">
    <location>
        <begin position="206"/>
        <end position="227"/>
    </location>
</feature>
<feature type="transmembrane region" description="Helical" evidence="9">
    <location>
        <begin position="87"/>
        <end position="107"/>
    </location>
</feature>
<keyword evidence="5 9" id="KW-1133">Transmembrane helix</keyword>
<dbReference type="GO" id="GO:0006820">
    <property type="term" value="P:monoatomic anion transport"/>
    <property type="evidence" value="ECO:0007669"/>
    <property type="project" value="TreeGrafter"/>
</dbReference>
<evidence type="ECO:0000256" key="4">
    <source>
        <dbReference type="ARBA" id="ARBA00022692"/>
    </source>
</evidence>
<evidence type="ECO:0000256" key="1">
    <source>
        <dbReference type="ARBA" id="ARBA00004141"/>
    </source>
</evidence>
<feature type="domain" description="Mechanosensitive ion channel MscS" evidence="10">
    <location>
        <begin position="473"/>
        <end position="536"/>
    </location>
</feature>
<dbReference type="SUPFAM" id="SSF50182">
    <property type="entry name" value="Sm-like ribonucleoproteins"/>
    <property type="match status" value="1"/>
</dbReference>
<evidence type="ECO:0000313" key="11">
    <source>
        <dbReference type="EMBL" id="GAA0154075.1"/>
    </source>
</evidence>
<dbReference type="PANTHER" id="PTHR31618">
    <property type="entry name" value="MECHANOSENSITIVE ION CHANNEL PROTEIN 5"/>
    <property type="match status" value="1"/>
</dbReference>
<dbReference type="InterPro" id="IPR010920">
    <property type="entry name" value="LSM_dom_sf"/>
</dbReference>
<keyword evidence="3" id="KW-0813">Transport</keyword>
<evidence type="ECO:0000313" key="12">
    <source>
        <dbReference type="Proteomes" id="UP001454036"/>
    </source>
</evidence>
<feature type="transmembrane region" description="Helical" evidence="9">
    <location>
        <begin position="119"/>
        <end position="136"/>
    </location>
</feature>
<proteinExistence type="inferred from homology"/>
<dbReference type="Pfam" id="PF00924">
    <property type="entry name" value="MS_channel_2nd"/>
    <property type="match status" value="1"/>
</dbReference>
<dbReference type="EMBL" id="BAABME010002312">
    <property type="protein sequence ID" value="GAA0154075.1"/>
    <property type="molecule type" value="Genomic_DNA"/>
</dbReference>
<dbReference type="InterPro" id="IPR023408">
    <property type="entry name" value="MscS_beta-dom_sf"/>
</dbReference>
<dbReference type="Gene3D" id="2.30.30.60">
    <property type="match status" value="1"/>
</dbReference>
<dbReference type="GO" id="GO:0008381">
    <property type="term" value="F:mechanosensitive monoatomic ion channel activity"/>
    <property type="evidence" value="ECO:0007669"/>
    <property type="project" value="TreeGrafter"/>
</dbReference>
<dbReference type="InterPro" id="IPR006685">
    <property type="entry name" value="MscS_channel_2nd"/>
</dbReference>
<dbReference type="FunFam" id="2.30.30.60:FF:000003">
    <property type="entry name" value="Predicted mechanosensitive ion channel"/>
    <property type="match status" value="1"/>
</dbReference>
<keyword evidence="8" id="KW-0407">Ion channel</keyword>
<evidence type="ECO:0000259" key="10">
    <source>
        <dbReference type="Pfam" id="PF00924"/>
    </source>
</evidence>
<gene>
    <name evidence="11" type="ORF">LIER_12162</name>
</gene>
<reference evidence="11 12" key="1">
    <citation type="submission" date="2024-01" db="EMBL/GenBank/DDBJ databases">
        <title>The complete chloroplast genome sequence of Lithospermum erythrorhizon: insights into the phylogenetic relationship among Boraginaceae species and the maternal lineages of purple gromwells.</title>
        <authorList>
            <person name="Okada T."/>
            <person name="Watanabe K."/>
        </authorList>
    </citation>
    <scope>NUCLEOTIDE SEQUENCE [LARGE SCALE GENOMIC DNA]</scope>
</reference>
<evidence type="ECO:0000256" key="6">
    <source>
        <dbReference type="ARBA" id="ARBA00023065"/>
    </source>
</evidence>
<accession>A0AAV3PQT9</accession>
<evidence type="ECO:0000256" key="3">
    <source>
        <dbReference type="ARBA" id="ARBA00022448"/>
    </source>
</evidence>
<feature type="transmembrane region" description="Helical" evidence="9">
    <location>
        <begin position="157"/>
        <end position="186"/>
    </location>
</feature>
<dbReference type="AlphaFoldDB" id="A0AAV3PQT9"/>
<dbReference type="GO" id="GO:0050982">
    <property type="term" value="P:detection of mechanical stimulus"/>
    <property type="evidence" value="ECO:0007669"/>
    <property type="project" value="TreeGrafter"/>
</dbReference>
<sequence>MEQHEKIEFDDALVLNISSTESNHVTNKTSPNSVSTAWPKSSRPIVSSINKRKTSTLKQSPIESLRSRNISFSKASNVNNEGRKWEILDLIEFISFLILLGFLIPNLAIDKLTLWEVEVWRFSVLIIIILCGNLVTKRLTNFITFLIEKSNNFLKSDVLYVVHVMIKSSRALVWLGLIIISWLLLIKGEFNKSSRSDNEQRVLNKITRGMVCTLVGTFLWMLNTFLVKLLASSFHLRTFFDRVREAIFFQYVFRQLSGGKIERDGTSGEGEEMKDAEQEWERVEKLWNLNKDNVSAFFMTQLIEEIDVYGLTEKRWTEYEKEAKFVAAKMMKIVANEGKEYIDEGDLGRFLPSGAIDKLLQLIIEGSEENLDTMESTTNTDEIPETSSSQIEKSSFELWMFESYKELKCLAYSLNDSNTAIDELNKISSIVVIILIVIVWLLLMGITTTEVLVFIASQLLTWGFIFSNTLTRMFEGIVFNFFAHPFDVADRCVIDGIEMVVEEMGLLTTTFLRNDNERIHYSNSVLATMPISNFKRSSKMTEIVEFGVDFSTPAQSLSILKRQIKGYLESTPQNWLKDHTLEIKEAEDESKEMKMFLNVIHTASVQPSNSKNMRSDLVLQLTSILDGLDVKYQILPQ</sequence>
<comment type="subcellular location">
    <subcellularLocation>
        <location evidence="1">Membrane</location>
        <topology evidence="1">Multi-pass membrane protein</topology>
    </subcellularLocation>
</comment>
<comment type="similarity">
    <text evidence="2">Belongs to the MscS (TC 1.A.23) family.</text>
</comment>
<evidence type="ECO:0000256" key="5">
    <source>
        <dbReference type="ARBA" id="ARBA00022989"/>
    </source>
</evidence>
<feature type="transmembrane region" description="Helical" evidence="9">
    <location>
        <begin position="427"/>
        <end position="446"/>
    </location>
</feature>
<keyword evidence="12" id="KW-1185">Reference proteome</keyword>
<evidence type="ECO:0000256" key="9">
    <source>
        <dbReference type="SAM" id="Phobius"/>
    </source>
</evidence>
<evidence type="ECO:0000256" key="2">
    <source>
        <dbReference type="ARBA" id="ARBA00008017"/>
    </source>
</evidence>
<evidence type="ECO:0000256" key="7">
    <source>
        <dbReference type="ARBA" id="ARBA00023136"/>
    </source>
</evidence>
<keyword evidence="7 9" id="KW-0472">Membrane</keyword>